<dbReference type="PATRIC" id="fig|39960.10.peg.1739"/>
<keyword evidence="1" id="KW-0472">Membrane</keyword>
<evidence type="ECO:0000313" key="2">
    <source>
        <dbReference type="EMBL" id="KEO98863.1"/>
    </source>
</evidence>
<dbReference type="KEGG" id="elq:Ga0102493_112642"/>
<dbReference type="EMBL" id="JMIX01000003">
    <property type="protein sequence ID" value="KEO98863.1"/>
    <property type="molecule type" value="Genomic_DNA"/>
</dbReference>
<feature type="transmembrane region" description="Helical" evidence="1">
    <location>
        <begin position="132"/>
        <end position="152"/>
    </location>
</feature>
<comment type="caution">
    <text evidence="2">The sequence shown here is derived from an EMBL/GenBank/DDBJ whole genome shotgun (WGS) entry which is preliminary data.</text>
</comment>
<name>A0A074N3U4_9SPHN</name>
<dbReference type="Proteomes" id="UP000027866">
    <property type="component" value="Unassembled WGS sequence"/>
</dbReference>
<organism evidence="2 3">
    <name type="scientific">Erythrobacter litoralis</name>
    <dbReference type="NCBI Taxonomy" id="39960"/>
    <lineage>
        <taxon>Bacteria</taxon>
        <taxon>Pseudomonadati</taxon>
        <taxon>Pseudomonadota</taxon>
        <taxon>Alphaproteobacteria</taxon>
        <taxon>Sphingomonadales</taxon>
        <taxon>Erythrobacteraceae</taxon>
        <taxon>Erythrobacter/Porphyrobacter group</taxon>
        <taxon>Erythrobacter</taxon>
    </lineage>
</organism>
<feature type="transmembrane region" description="Helical" evidence="1">
    <location>
        <begin position="94"/>
        <end position="112"/>
    </location>
</feature>
<keyword evidence="1" id="KW-1133">Transmembrane helix</keyword>
<dbReference type="RefSeq" id="WP_034901281.1">
    <property type="nucleotide sequence ID" value="NZ_CP017057.1"/>
</dbReference>
<evidence type="ECO:0000256" key="1">
    <source>
        <dbReference type="SAM" id="Phobius"/>
    </source>
</evidence>
<feature type="transmembrane region" description="Helical" evidence="1">
    <location>
        <begin position="64"/>
        <end position="87"/>
    </location>
</feature>
<dbReference type="OrthoDB" id="327431at2"/>
<dbReference type="AlphaFoldDB" id="A0A074N3U4"/>
<feature type="transmembrane region" description="Helical" evidence="1">
    <location>
        <begin position="159"/>
        <end position="179"/>
    </location>
</feature>
<keyword evidence="1" id="KW-0812">Transmembrane</keyword>
<proteinExistence type="predicted"/>
<feature type="transmembrane region" description="Helical" evidence="1">
    <location>
        <begin position="185"/>
        <end position="207"/>
    </location>
</feature>
<gene>
    <name evidence="2" type="ORF">EH32_07090</name>
</gene>
<sequence length="224" mass="24143">MFIGHFAPAFAAAALGERSPKLDTLFIAAQLVDWGFFSLALIGVEKMRVEPGATAMVPFDLYHMPYTHSLAGCAAWAIGFALIVTLWQRNASGGLIAGAVVMSHWVLDWLTHAPDLTLAGSPPAYGLGLWDWPLIAMPLEIGITLAAFFFYLGRTRGPVGQPLILLAALLALQGFNWFAPHPAEAGAFLYLQALVAFGVLTALAWWVGENRQRIRRGGLAARSA</sequence>
<evidence type="ECO:0000313" key="3">
    <source>
        <dbReference type="Proteomes" id="UP000027866"/>
    </source>
</evidence>
<keyword evidence="3" id="KW-1185">Reference proteome</keyword>
<protein>
    <submittedName>
        <fullName evidence="2">Membrane protein</fullName>
    </submittedName>
</protein>
<accession>A0A074N3U4</accession>
<reference evidence="2 3" key="1">
    <citation type="submission" date="2014-04" db="EMBL/GenBank/DDBJ databases">
        <title>A comprehensive comparison of genomes of Erythrobacter spp. Strains.</title>
        <authorList>
            <person name="Zheng Q."/>
        </authorList>
    </citation>
    <scope>NUCLEOTIDE SEQUENCE [LARGE SCALE GENOMIC DNA]</scope>
    <source>
        <strain evidence="2 3">DSM 8509</strain>
    </source>
</reference>